<organism evidence="5 6">
    <name type="scientific">Paragonimus skrjabini miyazakii</name>
    <dbReference type="NCBI Taxonomy" id="59628"/>
    <lineage>
        <taxon>Eukaryota</taxon>
        <taxon>Metazoa</taxon>
        <taxon>Spiralia</taxon>
        <taxon>Lophotrochozoa</taxon>
        <taxon>Platyhelminthes</taxon>
        <taxon>Trematoda</taxon>
        <taxon>Digenea</taxon>
        <taxon>Plagiorchiida</taxon>
        <taxon>Troglotremata</taxon>
        <taxon>Troglotrematidae</taxon>
        <taxon>Paragonimus</taxon>
    </lineage>
</organism>
<name>A0A8S9YP61_9TREM</name>
<protein>
    <recommendedName>
        <fullName evidence="7">Tubulin polyglutamylase TTLL7</fullName>
    </recommendedName>
</protein>
<feature type="region of interest" description="Disordered" evidence="4">
    <location>
        <begin position="480"/>
        <end position="500"/>
    </location>
</feature>
<dbReference type="Proteomes" id="UP000822476">
    <property type="component" value="Unassembled WGS sequence"/>
</dbReference>
<dbReference type="AlphaFoldDB" id="A0A8S9YP61"/>
<feature type="compositionally biased region" description="Basic and acidic residues" evidence="4">
    <location>
        <begin position="480"/>
        <end position="494"/>
    </location>
</feature>
<gene>
    <name evidence="5" type="ORF">EG68_07911</name>
</gene>
<evidence type="ECO:0000313" key="5">
    <source>
        <dbReference type="EMBL" id="KAF7255226.1"/>
    </source>
</evidence>
<keyword evidence="6" id="KW-1185">Reference proteome</keyword>
<feature type="region of interest" description="Disordered" evidence="4">
    <location>
        <begin position="704"/>
        <end position="724"/>
    </location>
</feature>
<dbReference type="EMBL" id="JTDE01004174">
    <property type="protein sequence ID" value="KAF7255226.1"/>
    <property type="molecule type" value="Genomic_DNA"/>
</dbReference>
<dbReference type="GO" id="GO:0036064">
    <property type="term" value="C:ciliary basal body"/>
    <property type="evidence" value="ECO:0007669"/>
    <property type="project" value="TreeGrafter"/>
</dbReference>
<dbReference type="InterPro" id="IPR004344">
    <property type="entry name" value="TTL/TTLL_fam"/>
</dbReference>
<dbReference type="GO" id="GO:0000226">
    <property type="term" value="P:microtubule cytoskeleton organization"/>
    <property type="evidence" value="ECO:0007669"/>
    <property type="project" value="TreeGrafter"/>
</dbReference>
<evidence type="ECO:0008006" key="7">
    <source>
        <dbReference type="Google" id="ProtNLM"/>
    </source>
</evidence>
<reference evidence="5" key="1">
    <citation type="submission" date="2019-07" db="EMBL/GenBank/DDBJ databases">
        <title>Annotation for the trematode Paragonimus miyazaki's.</title>
        <authorList>
            <person name="Choi Y.-J."/>
        </authorList>
    </citation>
    <scope>NUCLEOTIDE SEQUENCE</scope>
    <source>
        <strain evidence="5">Japan</strain>
    </source>
</reference>
<dbReference type="GO" id="GO:0005524">
    <property type="term" value="F:ATP binding"/>
    <property type="evidence" value="ECO:0007669"/>
    <property type="project" value="UniProtKB-KW"/>
</dbReference>
<proteinExistence type="predicted"/>
<dbReference type="PANTHER" id="PTHR12241">
    <property type="entry name" value="TUBULIN POLYGLUTAMYLASE"/>
    <property type="match status" value="1"/>
</dbReference>
<evidence type="ECO:0000256" key="3">
    <source>
        <dbReference type="ARBA" id="ARBA00022840"/>
    </source>
</evidence>
<dbReference type="GO" id="GO:0070740">
    <property type="term" value="F:tubulin-glutamic acid ligase activity"/>
    <property type="evidence" value="ECO:0007669"/>
    <property type="project" value="TreeGrafter"/>
</dbReference>
<sequence>MLDKGYSLFILRYFAADQILKYLNGSFAQHGGREKSDNERKASKQIRERRKFGIVANLGYCRYELVRKTVEEAGFVIKNEEDLSDAFLIWTDNFLPLEKIMNLKHYQRINHFPGMIEICRKDFLAKNCIRMNRLEPVEYSFVPKTWVLPQEQGFLLNYTKRALSRGQKPTFIMKPANGAMGHGIRMFRAGESVPSIPMSGTPCVVQEYINNPLLIDGFKCDLRVYVLITSCDPLRIFIYNDGLVRLGTEKYVDPTEPNGESMYMHLTNYAVNKRHAGYVSSPDEMHGSKRSFSFLDQYLRNTRQVDPHTVWRSIRDLIVKTMAIAAPHLLHSYRMCRRGQPRIVRTFSLDVMASRTVPKSNVSRSQVRNESNITDRVADFGQQHGNRGLSVPFCQSSFFEILGFDILLDADLKPWLIEVNRSPSFNGDQQLDRRVKHGLLKDALRLLNIRPTDKENIEKEQKLHSFRRLYRNNAPVSHFRQKEPTRDVSTDRHLKTTVGKPQKTQANVPSYCWEPTNPVIEKEICKLRQQLLIIRRRLALEFFEYHNCGNWCLIFPTDDRTAQKRFASFMLANFAQFHKGKSTDLLKELEETYLYPVTEDFILEKLNNLTKNCTHLGITVGTGVHQDSFWSQTLDTLQVDDYQVTSSDENSSSWSSSPERQFNATLKTPLKRKDVLERSTSSMEQQRSFTREVWRQSSLRHLAQTSPTRAHLASGKSVRQASGPTRITNLGLHTAQSAYWRV</sequence>
<evidence type="ECO:0000256" key="4">
    <source>
        <dbReference type="SAM" id="MobiDB-lite"/>
    </source>
</evidence>
<dbReference type="PANTHER" id="PTHR12241:SF147">
    <property type="entry name" value="TUBULIN POLYGLUTAMYLASE TTLL7"/>
    <property type="match status" value="1"/>
</dbReference>
<evidence type="ECO:0000313" key="6">
    <source>
        <dbReference type="Proteomes" id="UP000822476"/>
    </source>
</evidence>
<dbReference type="Gene3D" id="3.30.470.20">
    <property type="entry name" value="ATP-grasp fold, B domain"/>
    <property type="match status" value="1"/>
</dbReference>
<feature type="compositionally biased region" description="Low complexity" evidence="4">
    <location>
        <begin position="648"/>
        <end position="657"/>
    </location>
</feature>
<dbReference type="PROSITE" id="PS51221">
    <property type="entry name" value="TTL"/>
    <property type="match status" value="1"/>
</dbReference>
<evidence type="ECO:0000256" key="1">
    <source>
        <dbReference type="ARBA" id="ARBA00022598"/>
    </source>
</evidence>
<dbReference type="Pfam" id="PF03133">
    <property type="entry name" value="TTL"/>
    <property type="match status" value="2"/>
</dbReference>
<comment type="caution">
    <text evidence="5">The sequence shown here is derived from an EMBL/GenBank/DDBJ whole genome shotgun (WGS) entry which is preliminary data.</text>
</comment>
<feature type="region of interest" description="Disordered" evidence="4">
    <location>
        <begin position="648"/>
        <end position="668"/>
    </location>
</feature>
<keyword evidence="3" id="KW-0067">ATP-binding</keyword>
<keyword evidence="2" id="KW-0547">Nucleotide-binding</keyword>
<dbReference type="SUPFAM" id="SSF56059">
    <property type="entry name" value="Glutathione synthetase ATP-binding domain-like"/>
    <property type="match status" value="1"/>
</dbReference>
<keyword evidence="1" id="KW-0436">Ligase</keyword>
<dbReference type="GO" id="GO:0015631">
    <property type="term" value="F:tubulin binding"/>
    <property type="evidence" value="ECO:0007669"/>
    <property type="project" value="TreeGrafter"/>
</dbReference>
<accession>A0A8S9YP61</accession>
<evidence type="ECO:0000256" key="2">
    <source>
        <dbReference type="ARBA" id="ARBA00022741"/>
    </source>
</evidence>
<dbReference type="OrthoDB" id="202825at2759"/>